<dbReference type="FunFam" id="3.40.50.10240:FF:000006">
    <property type="entry name" value="Thiamin pyrophosphokinase 1"/>
    <property type="match status" value="1"/>
</dbReference>
<proteinExistence type="inferred from homology"/>
<dbReference type="OrthoDB" id="25149at2759"/>
<keyword evidence="13" id="KW-1185">Reference proteome</keyword>
<keyword evidence="5 10" id="KW-0547">Nucleotide-binding</keyword>
<evidence type="ECO:0000256" key="6">
    <source>
        <dbReference type="ARBA" id="ARBA00022777"/>
    </source>
</evidence>
<dbReference type="GO" id="GO:0141200">
    <property type="term" value="F:UTP thiamine diphosphokinase activity"/>
    <property type="evidence" value="ECO:0007669"/>
    <property type="project" value="RHEA"/>
</dbReference>
<dbReference type="Pfam" id="PF04263">
    <property type="entry name" value="TPK_catalytic"/>
    <property type="match status" value="1"/>
</dbReference>
<keyword evidence="4 10" id="KW-0808">Transferase</keyword>
<dbReference type="NCBIfam" id="TIGR01378">
    <property type="entry name" value="thi_PPkinase"/>
    <property type="match status" value="1"/>
</dbReference>
<dbReference type="SMART" id="SM00983">
    <property type="entry name" value="TPK_B1_binding"/>
    <property type="match status" value="1"/>
</dbReference>
<dbReference type="STRING" id="400727.A0A2T7PUM1"/>
<dbReference type="CDD" id="cd07995">
    <property type="entry name" value="TPK"/>
    <property type="match status" value="1"/>
</dbReference>
<evidence type="ECO:0000256" key="7">
    <source>
        <dbReference type="ARBA" id="ARBA00022840"/>
    </source>
</evidence>
<evidence type="ECO:0000256" key="3">
    <source>
        <dbReference type="ARBA" id="ARBA00011738"/>
    </source>
</evidence>
<evidence type="ECO:0000256" key="4">
    <source>
        <dbReference type="ARBA" id="ARBA00022679"/>
    </source>
</evidence>
<organism evidence="12 13">
    <name type="scientific">Pomacea canaliculata</name>
    <name type="common">Golden apple snail</name>
    <dbReference type="NCBI Taxonomy" id="400727"/>
    <lineage>
        <taxon>Eukaryota</taxon>
        <taxon>Metazoa</taxon>
        <taxon>Spiralia</taxon>
        <taxon>Lophotrochozoa</taxon>
        <taxon>Mollusca</taxon>
        <taxon>Gastropoda</taxon>
        <taxon>Caenogastropoda</taxon>
        <taxon>Architaenioglossa</taxon>
        <taxon>Ampullarioidea</taxon>
        <taxon>Ampullariidae</taxon>
        <taxon>Pomacea</taxon>
    </lineage>
</organism>
<comment type="catalytic activity">
    <reaction evidence="8">
        <text>thiamine + UTP = thiamine diphosphate + UMP + H(+)</text>
        <dbReference type="Rhea" id="RHEA:79423"/>
        <dbReference type="ChEBI" id="CHEBI:15378"/>
        <dbReference type="ChEBI" id="CHEBI:18385"/>
        <dbReference type="ChEBI" id="CHEBI:46398"/>
        <dbReference type="ChEBI" id="CHEBI:57865"/>
        <dbReference type="ChEBI" id="CHEBI:58937"/>
    </reaction>
    <physiologicalReaction direction="left-to-right" evidence="8">
        <dbReference type="Rhea" id="RHEA:79424"/>
    </physiologicalReaction>
</comment>
<dbReference type="Gene3D" id="2.60.120.320">
    <property type="entry name" value="Thiamin pyrophosphokinase, thiamin-binding domain"/>
    <property type="match status" value="1"/>
</dbReference>
<gene>
    <name evidence="12" type="ORF">C0Q70_04119</name>
</gene>
<dbReference type="GO" id="GO:0009229">
    <property type="term" value="P:thiamine diphosphate biosynthetic process"/>
    <property type="evidence" value="ECO:0007669"/>
    <property type="project" value="UniProtKB-UniRule"/>
</dbReference>
<evidence type="ECO:0000256" key="2">
    <source>
        <dbReference type="ARBA" id="ARBA00006785"/>
    </source>
</evidence>
<dbReference type="GO" id="GO:0006772">
    <property type="term" value="P:thiamine metabolic process"/>
    <property type="evidence" value="ECO:0007669"/>
    <property type="project" value="InterPro"/>
</dbReference>
<protein>
    <recommendedName>
        <fullName evidence="10">Thiamine pyrophosphokinase</fullName>
        <ecNumber evidence="10">2.7.6.2</ecNumber>
    </recommendedName>
</protein>
<evidence type="ECO:0000256" key="5">
    <source>
        <dbReference type="ARBA" id="ARBA00022741"/>
    </source>
</evidence>
<evidence type="ECO:0000256" key="9">
    <source>
        <dbReference type="ARBA" id="ARBA00055888"/>
    </source>
</evidence>
<accession>A0A2T7PUM1</accession>
<dbReference type="InterPro" id="IPR007373">
    <property type="entry name" value="Thiamin_PyroPKinase_B1-bd"/>
</dbReference>
<dbReference type="GO" id="GO:0005524">
    <property type="term" value="F:ATP binding"/>
    <property type="evidence" value="ECO:0007669"/>
    <property type="project" value="UniProtKB-UniRule"/>
</dbReference>
<dbReference type="FunFam" id="2.60.120.320:FF:000002">
    <property type="entry name" value="Thiamine pyrophosphokinase"/>
    <property type="match status" value="1"/>
</dbReference>
<evidence type="ECO:0000256" key="1">
    <source>
        <dbReference type="ARBA" id="ARBA00005078"/>
    </source>
</evidence>
<dbReference type="InterPro" id="IPR006282">
    <property type="entry name" value="Thi_PPkinase"/>
</dbReference>
<comment type="pathway">
    <text evidence="1 10">Cofactor biosynthesis; thiamine diphosphate biosynthesis; thiamine diphosphate from thiamine: step 1/1.</text>
</comment>
<dbReference type="InterPro" id="IPR007371">
    <property type="entry name" value="TPK_catalytic"/>
</dbReference>
<dbReference type="GO" id="GO:0030975">
    <property type="term" value="F:thiamine binding"/>
    <property type="evidence" value="ECO:0007669"/>
    <property type="project" value="UniProtKB-UniRule"/>
</dbReference>
<dbReference type="PANTHER" id="PTHR13622:SF8">
    <property type="entry name" value="THIAMIN PYROPHOSPHOKINASE 1"/>
    <property type="match status" value="1"/>
</dbReference>
<dbReference type="Pfam" id="PF04265">
    <property type="entry name" value="TPK_B1_binding"/>
    <property type="match status" value="1"/>
</dbReference>
<dbReference type="GO" id="GO:0004788">
    <property type="term" value="F:thiamine diphosphokinase activity"/>
    <property type="evidence" value="ECO:0007669"/>
    <property type="project" value="UniProtKB-UniRule"/>
</dbReference>
<dbReference type="EC" id="2.7.6.2" evidence="10"/>
<evidence type="ECO:0000313" key="13">
    <source>
        <dbReference type="Proteomes" id="UP000245119"/>
    </source>
</evidence>
<feature type="domain" description="Thiamin pyrophosphokinase thiamin-binding" evidence="11">
    <location>
        <begin position="209"/>
        <end position="275"/>
    </location>
</feature>
<dbReference type="SUPFAM" id="SSF63862">
    <property type="entry name" value="Thiamin pyrophosphokinase, substrate-binding domain"/>
    <property type="match status" value="1"/>
</dbReference>
<evidence type="ECO:0000256" key="10">
    <source>
        <dbReference type="PIRNR" id="PIRNR031057"/>
    </source>
</evidence>
<name>A0A2T7PUM1_POMCA</name>
<dbReference type="InterPro" id="IPR016966">
    <property type="entry name" value="Thiamin_pyrophosphokinase_euk"/>
</dbReference>
<dbReference type="AlphaFoldDB" id="A0A2T7PUM1"/>
<sequence length="284" mass="31526">MGVLYFIALSEESTDRDSLSQTKQDLEIEESVGNEVQETEGEMRVLKPLSCLIPGAVKNVCLIILNRPLERSLVKHVWSCSLFKAVSDGAADKLLECMEDENEKFTPDLISGDFDSATKSVIDYYKQKSVKIIETPDQDETDFTKCLRIAIKETKSKEEVGQYVVIGCIGGRLDHQFANIETLYTALSLTTKPVFLISEGSAACLLRPGKTLIEVSTGLEDDWCGLIPVGQRCAHVSTTGLKWNLKDQALGFGELVSTSNTYTDDQVTVETDHPLLWTMGYRLK</sequence>
<dbReference type="GO" id="GO:0005829">
    <property type="term" value="C:cytosol"/>
    <property type="evidence" value="ECO:0007669"/>
    <property type="project" value="UniProtKB-ARBA"/>
</dbReference>
<dbReference type="GO" id="GO:0016301">
    <property type="term" value="F:kinase activity"/>
    <property type="evidence" value="ECO:0007669"/>
    <property type="project" value="UniProtKB-UniRule"/>
</dbReference>
<dbReference type="InterPro" id="IPR036371">
    <property type="entry name" value="TPK_B1-bd_sf"/>
</dbReference>
<dbReference type="SUPFAM" id="SSF63999">
    <property type="entry name" value="Thiamin pyrophosphokinase, catalytic domain"/>
    <property type="match status" value="1"/>
</dbReference>
<dbReference type="Gene3D" id="3.40.50.10240">
    <property type="entry name" value="Thiamin pyrophosphokinase, catalytic domain"/>
    <property type="match status" value="1"/>
</dbReference>
<keyword evidence="7 10" id="KW-0067">ATP-binding</keyword>
<dbReference type="UniPathway" id="UPA00060">
    <property type="reaction ID" value="UER00597"/>
</dbReference>
<reference evidence="12 13" key="1">
    <citation type="submission" date="2018-04" db="EMBL/GenBank/DDBJ databases">
        <title>The genome of golden apple snail Pomacea canaliculata provides insight into stress tolerance and invasive adaptation.</title>
        <authorList>
            <person name="Liu C."/>
            <person name="Liu B."/>
            <person name="Ren Y."/>
            <person name="Zhang Y."/>
            <person name="Wang H."/>
            <person name="Li S."/>
            <person name="Jiang F."/>
            <person name="Yin L."/>
            <person name="Zhang G."/>
            <person name="Qian W."/>
            <person name="Fan W."/>
        </authorList>
    </citation>
    <scope>NUCLEOTIDE SEQUENCE [LARGE SCALE GENOMIC DNA]</scope>
    <source>
        <strain evidence="12">SZHN2017</strain>
        <tissue evidence="12">Muscle</tissue>
    </source>
</reference>
<dbReference type="InterPro" id="IPR036759">
    <property type="entry name" value="TPK_catalytic_sf"/>
</dbReference>
<evidence type="ECO:0000313" key="12">
    <source>
        <dbReference type="EMBL" id="PVD37124.1"/>
    </source>
</evidence>
<evidence type="ECO:0000256" key="8">
    <source>
        <dbReference type="ARBA" id="ARBA00050898"/>
    </source>
</evidence>
<comment type="subunit">
    <text evidence="3">Homodimer.</text>
</comment>
<evidence type="ECO:0000259" key="11">
    <source>
        <dbReference type="SMART" id="SM00983"/>
    </source>
</evidence>
<comment type="function">
    <text evidence="9">Catalyzes the phosphorylation of thiamine to thiamine pyrophosphate (TPP) utilizing UTP and therefore links the biosynthesis of TPP to pyrimidines metabolism. By producing thiamine pyrophosphate, a cofactor of the mitochondrial pyruvate dehydrogenase indirectly regulates pyruvate oxidation and lipogenesis. Although it can also catalyze thiamine phosphorylation using ATP and CTP in vitro, it does so with significantly lower efficiency and without physiological relevance evidence.</text>
</comment>
<comment type="caution">
    <text evidence="12">The sequence shown here is derived from an EMBL/GenBank/DDBJ whole genome shotgun (WGS) entry which is preliminary data.</text>
</comment>
<dbReference type="PIRSF" id="PIRSF031057">
    <property type="entry name" value="Thiamin_pyrophosphokinase"/>
    <property type="match status" value="1"/>
</dbReference>
<dbReference type="EMBL" id="PZQS01000002">
    <property type="protein sequence ID" value="PVD37124.1"/>
    <property type="molecule type" value="Genomic_DNA"/>
</dbReference>
<comment type="similarity">
    <text evidence="2 10">Belongs to the thiamine pyrophosphokinase family.</text>
</comment>
<dbReference type="PANTHER" id="PTHR13622">
    <property type="entry name" value="THIAMIN PYROPHOSPHOKINASE"/>
    <property type="match status" value="1"/>
</dbReference>
<keyword evidence="6 10" id="KW-0418">Kinase</keyword>
<comment type="catalytic activity">
    <reaction evidence="10">
        <text>thiamine + ATP = thiamine diphosphate + AMP + H(+)</text>
        <dbReference type="Rhea" id="RHEA:11576"/>
        <dbReference type="ChEBI" id="CHEBI:15378"/>
        <dbReference type="ChEBI" id="CHEBI:18385"/>
        <dbReference type="ChEBI" id="CHEBI:30616"/>
        <dbReference type="ChEBI" id="CHEBI:58937"/>
        <dbReference type="ChEBI" id="CHEBI:456215"/>
    </reaction>
</comment>
<dbReference type="Proteomes" id="UP000245119">
    <property type="component" value="Linkage Group LG2"/>
</dbReference>